<feature type="domain" description="Protein kinase" evidence="1">
    <location>
        <begin position="1"/>
        <end position="114"/>
    </location>
</feature>
<dbReference type="PROSITE" id="PS50011">
    <property type="entry name" value="PROTEIN_KINASE_DOM"/>
    <property type="match status" value="1"/>
</dbReference>
<dbReference type="STRING" id="33097.A0A150G870"/>
<reference evidence="3" key="1">
    <citation type="journal article" date="2016" name="Nat. Commun.">
        <title>The Gonium pectorale genome demonstrates co-option of cell cycle regulation during the evolution of multicellularity.</title>
        <authorList>
            <person name="Hanschen E.R."/>
            <person name="Marriage T.N."/>
            <person name="Ferris P.J."/>
            <person name="Hamaji T."/>
            <person name="Toyoda A."/>
            <person name="Fujiyama A."/>
            <person name="Neme R."/>
            <person name="Noguchi H."/>
            <person name="Minakuchi Y."/>
            <person name="Suzuki M."/>
            <person name="Kawai-Toyooka H."/>
            <person name="Smith D.R."/>
            <person name="Sparks H."/>
            <person name="Anderson J."/>
            <person name="Bakaric R."/>
            <person name="Luria V."/>
            <person name="Karger A."/>
            <person name="Kirschner M.W."/>
            <person name="Durand P.M."/>
            <person name="Michod R.E."/>
            <person name="Nozaki H."/>
            <person name="Olson B.J."/>
        </authorList>
    </citation>
    <scope>NUCLEOTIDE SEQUENCE [LARGE SCALE GENOMIC DNA]</scope>
    <source>
        <strain evidence="3">NIES-2863</strain>
    </source>
</reference>
<dbReference type="OrthoDB" id="543893at2759"/>
<comment type="caution">
    <text evidence="2">The sequence shown here is derived from an EMBL/GenBank/DDBJ whole genome shotgun (WGS) entry which is preliminary data.</text>
</comment>
<evidence type="ECO:0000259" key="1">
    <source>
        <dbReference type="PROSITE" id="PS50011"/>
    </source>
</evidence>
<dbReference type="PANTHER" id="PTHR44329:SF214">
    <property type="entry name" value="PROTEIN KINASE DOMAIN-CONTAINING PROTEIN"/>
    <property type="match status" value="1"/>
</dbReference>
<dbReference type="Pfam" id="PF07714">
    <property type="entry name" value="PK_Tyr_Ser-Thr"/>
    <property type="match status" value="1"/>
</dbReference>
<evidence type="ECO:0000313" key="2">
    <source>
        <dbReference type="EMBL" id="KXZ45755.1"/>
    </source>
</evidence>
<dbReference type="InterPro" id="IPR000719">
    <property type="entry name" value="Prot_kinase_dom"/>
</dbReference>
<protein>
    <recommendedName>
        <fullName evidence="1">Protein kinase domain-containing protein</fullName>
    </recommendedName>
</protein>
<dbReference type="PANTHER" id="PTHR44329">
    <property type="entry name" value="SERINE/THREONINE-PROTEIN KINASE TNNI3K-RELATED"/>
    <property type="match status" value="1"/>
</dbReference>
<proteinExistence type="predicted"/>
<dbReference type="Gene3D" id="1.10.510.10">
    <property type="entry name" value="Transferase(Phosphotransferase) domain 1"/>
    <property type="match status" value="1"/>
</dbReference>
<evidence type="ECO:0000313" key="3">
    <source>
        <dbReference type="Proteomes" id="UP000075714"/>
    </source>
</evidence>
<dbReference type="InterPro" id="IPR051681">
    <property type="entry name" value="Ser/Thr_Kinases-Pseudokinases"/>
</dbReference>
<name>A0A150G870_GONPE</name>
<dbReference type="GO" id="GO:0004674">
    <property type="term" value="F:protein serine/threonine kinase activity"/>
    <property type="evidence" value="ECO:0007669"/>
    <property type="project" value="TreeGrafter"/>
</dbReference>
<organism evidence="2 3">
    <name type="scientific">Gonium pectorale</name>
    <name type="common">Green alga</name>
    <dbReference type="NCBI Taxonomy" id="33097"/>
    <lineage>
        <taxon>Eukaryota</taxon>
        <taxon>Viridiplantae</taxon>
        <taxon>Chlorophyta</taxon>
        <taxon>core chlorophytes</taxon>
        <taxon>Chlorophyceae</taxon>
        <taxon>CS clade</taxon>
        <taxon>Chlamydomonadales</taxon>
        <taxon>Volvocaceae</taxon>
        <taxon>Gonium</taxon>
    </lineage>
</organism>
<dbReference type="SUPFAM" id="SSF56112">
    <property type="entry name" value="Protein kinase-like (PK-like)"/>
    <property type="match status" value="1"/>
</dbReference>
<dbReference type="Proteomes" id="UP000075714">
    <property type="component" value="Unassembled WGS sequence"/>
</dbReference>
<dbReference type="InterPro" id="IPR011009">
    <property type="entry name" value="Kinase-like_dom_sf"/>
</dbReference>
<gene>
    <name evidence="2" type="ORF">GPECTOR_51g741</name>
</gene>
<accession>A0A150G870</accession>
<dbReference type="AlphaFoldDB" id="A0A150G870"/>
<dbReference type="EMBL" id="LSYV01000052">
    <property type="protein sequence ID" value="KXZ45755.1"/>
    <property type="molecule type" value="Genomic_DNA"/>
</dbReference>
<sequence length="121" mass="13612">MTMPTVHPDAGTGQHYCYSHHTGVSGYTLRALQDMYAIGVMLWAMLTGQRPWQDASVIAVAYKVAVLGERLPLEQLSDRRCPPQLRRLIRQCWEADPLRRPAAAEAVKELQGLIKEVRDPS</sequence>
<dbReference type="InterPro" id="IPR001245">
    <property type="entry name" value="Ser-Thr/Tyr_kinase_cat_dom"/>
</dbReference>
<keyword evidence="3" id="KW-1185">Reference proteome</keyword>
<dbReference type="GO" id="GO:0005524">
    <property type="term" value="F:ATP binding"/>
    <property type="evidence" value="ECO:0007669"/>
    <property type="project" value="InterPro"/>
</dbReference>